<protein>
    <submittedName>
        <fullName evidence="7">MerR family transcriptional regulator</fullName>
    </submittedName>
</protein>
<dbReference type="PANTHER" id="PTHR30204">
    <property type="entry name" value="REDOX-CYCLING DRUG-SENSING TRANSCRIPTIONAL ACTIVATOR SOXR"/>
    <property type="match status" value="1"/>
</dbReference>
<dbReference type="EMBL" id="JACRTP010000001">
    <property type="protein sequence ID" value="MBC8627559.1"/>
    <property type="molecule type" value="Genomic_DNA"/>
</dbReference>
<keyword evidence="2" id="KW-0805">Transcription regulation</keyword>
<dbReference type="Proteomes" id="UP000661649">
    <property type="component" value="Unassembled WGS sequence"/>
</dbReference>
<evidence type="ECO:0000256" key="5">
    <source>
        <dbReference type="SAM" id="MobiDB-lite"/>
    </source>
</evidence>
<dbReference type="SUPFAM" id="SSF46955">
    <property type="entry name" value="Putative DNA-binding domain"/>
    <property type="match status" value="1"/>
</dbReference>
<dbReference type="InterPro" id="IPR047057">
    <property type="entry name" value="MerR_fam"/>
</dbReference>
<feature type="domain" description="HTH merR-type" evidence="6">
    <location>
        <begin position="5"/>
        <end position="73"/>
    </location>
</feature>
<keyword evidence="8" id="KW-1185">Reference proteome</keyword>
<name>A0ABR7P832_9FIRM</name>
<evidence type="ECO:0000313" key="8">
    <source>
        <dbReference type="Proteomes" id="UP000661649"/>
    </source>
</evidence>
<dbReference type="Gene3D" id="1.10.1660.10">
    <property type="match status" value="1"/>
</dbReference>
<keyword evidence="4" id="KW-0804">Transcription</keyword>
<organism evidence="7 8">
    <name type="scientific">Blautia stercoris</name>
    <dbReference type="NCBI Taxonomy" id="871664"/>
    <lineage>
        <taxon>Bacteria</taxon>
        <taxon>Bacillati</taxon>
        <taxon>Bacillota</taxon>
        <taxon>Clostridia</taxon>
        <taxon>Lachnospirales</taxon>
        <taxon>Lachnospiraceae</taxon>
        <taxon>Blautia</taxon>
    </lineage>
</organism>
<evidence type="ECO:0000313" key="7">
    <source>
        <dbReference type="EMBL" id="MBC8627559.1"/>
    </source>
</evidence>
<keyword evidence="3" id="KW-0238">DNA-binding</keyword>
<evidence type="ECO:0000256" key="1">
    <source>
        <dbReference type="ARBA" id="ARBA00022491"/>
    </source>
</evidence>
<accession>A0ABR7P832</accession>
<sequence length="232" mass="27548">MSESGYLVSQASKLLEVQSHVLRYWEEELLLPIGRNELGHRYYTRYDIQVILCIKELKKKGFSLKEIKKVIPLFYETVKQEETNSKGDNLEREVLEKENSQRISEIKNLEKAERKFETAVNSVSRSAYSGKRKKAQKAARAREQKKKKEQNRQTNKPDGQESGVPKEFMEILNRIVKERMKEQNYRNQEEEKCRKLDEKIRICQKARKEVAVAVEKEKQEKHHFFRKKKSDA</sequence>
<proteinExistence type="predicted"/>
<dbReference type="SMART" id="SM00422">
    <property type="entry name" value="HTH_MERR"/>
    <property type="match status" value="1"/>
</dbReference>
<gene>
    <name evidence="7" type="ORF">H8712_02800</name>
</gene>
<keyword evidence="1" id="KW-0678">Repressor</keyword>
<evidence type="ECO:0000256" key="3">
    <source>
        <dbReference type="ARBA" id="ARBA00023125"/>
    </source>
</evidence>
<dbReference type="InterPro" id="IPR009061">
    <property type="entry name" value="DNA-bd_dom_put_sf"/>
</dbReference>
<dbReference type="PANTHER" id="PTHR30204:SF69">
    <property type="entry name" value="MERR-FAMILY TRANSCRIPTIONAL REGULATOR"/>
    <property type="match status" value="1"/>
</dbReference>
<dbReference type="RefSeq" id="WP_117455440.1">
    <property type="nucleotide sequence ID" value="NZ_JACRTP010000001.1"/>
</dbReference>
<evidence type="ECO:0000256" key="2">
    <source>
        <dbReference type="ARBA" id="ARBA00023015"/>
    </source>
</evidence>
<feature type="region of interest" description="Disordered" evidence="5">
    <location>
        <begin position="123"/>
        <end position="166"/>
    </location>
</feature>
<reference evidence="7 8" key="1">
    <citation type="submission" date="2020-08" db="EMBL/GenBank/DDBJ databases">
        <title>Genome public.</title>
        <authorList>
            <person name="Liu C."/>
            <person name="Sun Q."/>
        </authorList>
    </citation>
    <scope>NUCLEOTIDE SEQUENCE [LARGE SCALE GENOMIC DNA]</scope>
    <source>
        <strain evidence="7 8">3_YM_SP_D4_24.mj</strain>
    </source>
</reference>
<dbReference type="InterPro" id="IPR000551">
    <property type="entry name" value="MerR-type_HTH_dom"/>
</dbReference>
<feature type="compositionally biased region" description="Basic residues" evidence="5">
    <location>
        <begin position="130"/>
        <end position="149"/>
    </location>
</feature>
<dbReference type="CDD" id="cd00592">
    <property type="entry name" value="HTH_MerR-like"/>
    <property type="match status" value="1"/>
</dbReference>
<dbReference type="PROSITE" id="PS50937">
    <property type="entry name" value="HTH_MERR_2"/>
    <property type="match status" value="1"/>
</dbReference>
<evidence type="ECO:0000256" key="4">
    <source>
        <dbReference type="ARBA" id="ARBA00023163"/>
    </source>
</evidence>
<evidence type="ECO:0000259" key="6">
    <source>
        <dbReference type="PROSITE" id="PS50937"/>
    </source>
</evidence>
<dbReference type="Pfam" id="PF13411">
    <property type="entry name" value="MerR_1"/>
    <property type="match status" value="1"/>
</dbReference>
<comment type="caution">
    <text evidence="7">The sequence shown here is derived from an EMBL/GenBank/DDBJ whole genome shotgun (WGS) entry which is preliminary data.</text>
</comment>